<proteinExistence type="predicted"/>
<dbReference type="InterPro" id="IPR052109">
    <property type="entry name" value="SRRM_Domain-Containing"/>
</dbReference>
<dbReference type="PANTHER" id="PTHR34755:SF4">
    <property type="entry name" value="F-BOX DOMAIN-CONTAINING PROTEIN"/>
    <property type="match status" value="1"/>
</dbReference>
<accession>A0A8E2E698</accession>
<dbReference type="InterPro" id="IPR032675">
    <property type="entry name" value="LRR_dom_sf"/>
</dbReference>
<dbReference type="PANTHER" id="PTHR34755">
    <property type="entry name" value="SERINE/ARGININE REPETITIVE MATRIX PROTEIN 3-RELATED"/>
    <property type="match status" value="1"/>
</dbReference>
<dbReference type="SUPFAM" id="SSF52047">
    <property type="entry name" value="RNI-like"/>
    <property type="match status" value="1"/>
</dbReference>
<dbReference type="InterPro" id="IPR001611">
    <property type="entry name" value="Leu-rich_rpt"/>
</dbReference>
<organism evidence="2 3">
    <name type="scientific">Lepidopterella palustris CBS 459.81</name>
    <dbReference type="NCBI Taxonomy" id="1314670"/>
    <lineage>
        <taxon>Eukaryota</taxon>
        <taxon>Fungi</taxon>
        <taxon>Dikarya</taxon>
        <taxon>Ascomycota</taxon>
        <taxon>Pezizomycotina</taxon>
        <taxon>Dothideomycetes</taxon>
        <taxon>Pleosporomycetidae</taxon>
        <taxon>Mytilinidiales</taxon>
        <taxon>Argynnaceae</taxon>
        <taxon>Lepidopterella</taxon>
    </lineage>
</organism>
<name>A0A8E2E698_9PEZI</name>
<feature type="region of interest" description="Disordered" evidence="1">
    <location>
        <begin position="580"/>
        <end position="612"/>
    </location>
</feature>
<keyword evidence="3" id="KW-1185">Reference proteome</keyword>
<feature type="region of interest" description="Disordered" evidence="1">
    <location>
        <begin position="1"/>
        <end position="133"/>
    </location>
</feature>
<dbReference type="OrthoDB" id="5395390at2759"/>
<dbReference type="PROSITE" id="PS51450">
    <property type="entry name" value="LRR"/>
    <property type="match status" value="1"/>
</dbReference>
<reference evidence="2 3" key="1">
    <citation type="journal article" date="2016" name="Nat. Commun.">
        <title>Ectomycorrhizal ecology is imprinted in the genome of the dominant symbiotic fungus Cenococcum geophilum.</title>
        <authorList>
            <consortium name="DOE Joint Genome Institute"/>
            <person name="Peter M."/>
            <person name="Kohler A."/>
            <person name="Ohm R.A."/>
            <person name="Kuo A."/>
            <person name="Krutzmann J."/>
            <person name="Morin E."/>
            <person name="Arend M."/>
            <person name="Barry K.W."/>
            <person name="Binder M."/>
            <person name="Choi C."/>
            <person name="Clum A."/>
            <person name="Copeland A."/>
            <person name="Grisel N."/>
            <person name="Haridas S."/>
            <person name="Kipfer T."/>
            <person name="LaButti K."/>
            <person name="Lindquist E."/>
            <person name="Lipzen A."/>
            <person name="Maire R."/>
            <person name="Meier B."/>
            <person name="Mihaltcheva S."/>
            <person name="Molinier V."/>
            <person name="Murat C."/>
            <person name="Poggeler S."/>
            <person name="Quandt C.A."/>
            <person name="Sperisen C."/>
            <person name="Tritt A."/>
            <person name="Tisserant E."/>
            <person name="Crous P.W."/>
            <person name="Henrissat B."/>
            <person name="Nehls U."/>
            <person name="Egli S."/>
            <person name="Spatafora J.W."/>
            <person name="Grigoriev I.V."/>
            <person name="Martin F.M."/>
        </authorList>
    </citation>
    <scope>NUCLEOTIDE SEQUENCE [LARGE SCALE GENOMIC DNA]</scope>
    <source>
        <strain evidence="2 3">CBS 459.81</strain>
    </source>
</reference>
<feature type="compositionally biased region" description="Basic residues" evidence="1">
    <location>
        <begin position="110"/>
        <end position="120"/>
    </location>
</feature>
<gene>
    <name evidence="2" type="ORF">K432DRAFT_357388</name>
</gene>
<dbReference type="EMBL" id="KV745080">
    <property type="protein sequence ID" value="OCK78117.1"/>
    <property type="molecule type" value="Genomic_DNA"/>
</dbReference>
<protein>
    <submittedName>
        <fullName evidence="2">Uncharacterized protein</fullName>
    </submittedName>
</protein>
<dbReference type="Gene3D" id="3.80.10.10">
    <property type="entry name" value="Ribonuclease Inhibitor"/>
    <property type="match status" value="1"/>
</dbReference>
<evidence type="ECO:0000313" key="2">
    <source>
        <dbReference type="EMBL" id="OCK78117.1"/>
    </source>
</evidence>
<dbReference type="Proteomes" id="UP000250266">
    <property type="component" value="Unassembled WGS sequence"/>
</dbReference>
<sequence length="739" mass="83972">MAGPTSLKRKRAPISYREDSTDDSSAVTSEDEFVEERRPAPAKRSSNRHSAQQHPKAARSRRKCIISYKEASSDEDSNDCHEEKEALLTPTTKRPRTKHSPISNAGISKMPRRRRPRRRGILGGPVKAPSSKVSSTTTTECFITDGHIPDWSSLPYHVLLQIFVYASHPLCDGNSVPGVPWLLNMARICANFTKPALTALYRNPPISALEKTRKNKLVQHLLEPATRNKEDYKVMVRRLELDATRMSALTAPGRSDKDLAALILNLTTLKEIDIFDPLDRPPYRRRPKSVRWHYPDGLFTALHESELHLKSWRWNSSLTSKNYFWMKEIHGDRAFQNLQELMLTNYSQGPVLQEDDQHPTAEELLASAVAVLSRLKSLVFESSTIVNKRLLPLLPQNLVNLNITNCGSITSDALQDFLVTHGTHLEELVLNHNQALDISFLPNLKGSCPRLETLRMDLNYYNHFATYQDSDPKYADLLKEHEIPSWPSTLRSIEMVYLRKWTAAAAKTFFESLIDSAEELPDLRELVLKAMVDTNWRERAAFRDEWIARLRRVFLRNCPPPNPHLVSLRAFREWKESQISVTGDETPHNEVASDDGSVAGPSRVAASSNKGNIVQDSDSDVPILYHRRHMRRRKVATYVCIPKPKQTETWGSPQRLRARGKASGSQIEMASGDETEGSKNVVGEQYIQGRCRVVDVRIDNLRPREELFSENDFLDSEVSGDEDWNGNDDIDIDGAVYAW</sequence>
<feature type="region of interest" description="Disordered" evidence="1">
    <location>
        <begin position="649"/>
        <end position="678"/>
    </location>
</feature>
<dbReference type="AlphaFoldDB" id="A0A8E2E698"/>
<evidence type="ECO:0000256" key="1">
    <source>
        <dbReference type="SAM" id="MobiDB-lite"/>
    </source>
</evidence>
<evidence type="ECO:0000313" key="3">
    <source>
        <dbReference type="Proteomes" id="UP000250266"/>
    </source>
</evidence>